<feature type="compositionally biased region" description="Low complexity" evidence="1">
    <location>
        <begin position="19"/>
        <end position="28"/>
    </location>
</feature>
<evidence type="ECO:0000313" key="2">
    <source>
        <dbReference type="EMBL" id="GAA1073280.1"/>
    </source>
</evidence>
<feature type="region of interest" description="Disordered" evidence="1">
    <location>
        <begin position="1"/>
        <end position="71"/>
    </location>
</feature>
<dbReference type="EMBL" id="BAAALD010000007">
    <property type="protein sequence ID" value="GAA1073280.1"/>
    <property type="molecule type" value="Genomic_DNA"/>
</dbReference>
<evidence type="ECO:0000256" key="1">
    <source>
        <dbReference type="SAM" id="MobiDB-lite"/>
    </source>
</evidence>
<dbReference type="Proteomes" id="UP001499987">
    <property type="component" value="Unassembled WGS sequence"/>
</dbReference>
<comment type="caution">
    <text evidence="2">The sequence shown here is derived from an EMBL/GenBank/DDBJ whole genome shotgun (WGS) entry which is preliminary data.</text>
</comment>
<name>A0ABP4DV29_9ACTN</name>
<keyword evidence="3" id="KW-1185">Reference proteome</keyword>
<accession>A0ABP4DV29</accession>
<sequence length="71" mass="7686">MAGGAEHRAWGRRETGVVREAAQQAGAQYRRRPLRDAGTMDFIPLGVSARPRAERGSHPATHTHRLATVAG</sequence>
<organism evidence="2 3">
    <name type="scientific">Kitasatospora arboriphila</name>
    <dbReference type="NCBI Taxonomy" id="258052"/>
    <lineage>
        <taxon>Bacteria</taxon>
        <taxon>Bacillati</taxon>
        <taxon>Actinomycetota</taxon>
        <taxon>Actinomycetes</taxon>
        <taxon>Kitasatosporales</taxon>
        <taxon>Streptomycetaceae</taxon>
        <taxon>Kitasatospora</taxon>
    </lineage>
</organism>
<evidence type="ECO:0000313" key="3">
    <source>
        <dbReference type="Proteomes" id="UP001499987"/>
    </source>
</evidence>
<protein>
    <submittedName>
        <fullName evidence="2">Uncharacterized protein</fullName>
    </submittedName>
</protein>
<feature type="compositionally biased region" description="Basic and acidic residues" evidence="1">
    <location>
        <begin position="1"/>
        <end position="17"/>
    </location>
</feature>
<gene>
    <name evidence="2" type="ORF">GCM10009663_11580</name>
</gene>
<proteinExistence type="predicted"/>
<reference evidence="3" key="1">
    <citation type="journal article" date="2019" name="Int. J. Syst. Evol. Microbiol.">
        <title>The Global Catalogue of Microorganisms (GCM) 10K type strain sequencing project: providing services to taxonomists for standard genome sequencing and annotation.</title>
        <authorList>
            <consortium name="The Broad Institute Genomics Platform"/>
            <consortium name="The Broad Institute Genome Sequencing Center for Infectious Disease"/>
            <person name="Wu L."/>
            <person name="Ma J."/>
        </authorList>
    </citation>
    <scope>NUCLEOTIDE SEQUENCE [LARGE SCALE GENOMIC DNA]</scope>
    <source>
        <strain evidence="3">JCM 13002</strain>
    </source>
</reference>